<feature type="region of interest" description="Disordered" evidence="1">
    <location>
        <begin position="13"/>
        <end position="41"/>
    </location>
</feature>
<protein>
    <submittedName>
        <fullName evidence="2">Uncharacterized protein</fullName>
    </submittedName>
</protein>
<reference evidence="2" key="1">
    <citation type="submission" date="2022-12" db="EMBL/GenBank/DDBJ databases">
        <title>Chromosome-level genome assembly of the bean flower thrips Megalurothrips usitatus.</title>
        <authorList>
            <person name="Ma L."/>
            <person name="Liu Q."/>
            <person name="Li H."/>
            <person name="Cai W."/>
        </authorList>
    </citation>
    <scope>NUCLEOTIDE SEQUENCE</scope>
    <source>
        <strain evidence="2">Cailab_2022a</strain>
    </source>
</reference>
<evidence type="ECO:0000256" key="1">
    <source>
        <dbReference type="SAM" id="MobiDB-lite"/>
    </source>
</evidence>
<evidence type="ECO:0000313" key="3">
    <source>
        <dbReference type="Proteomes" id="UP001075354"/>
    </source>
</evidence>
<feature type="region of interest" description="Disordered" evidence="1">
    <location>
        <begin position="83"/>
        <end position="112"/>
    </location>
</feature>
<name>A0AAV7XH13_9NEOP</name>
<comment type="caution">
    <text evidence="2">The sequence shown here is derived from an EMBL/GenBank/DDBJ whole genome shotgun (WGS) entry which is preliminary data.</text>
</comment>
<feature type="region of interest" description="Disordered" evidence="1">
    <location>
        <begin position="182"/>
        <end position="202"/>
    </location>
</feature>
<gene>
    <name evidence="2" type="ORF">ONE63_002026</name>
</gene>
<keyword evidence="3" id="KW-1185">Reference proteome</keyword>
<feature type="compositionally biased region" description="Basic residues" evidence="1">
    <location>
        <begin position="92"/>
        <end position="103"/>
    </location>
</feature>
<dbReference type="Proteomes" id="UP001075354">
    <property type="component" value="Chromosome 11"/>
</dbReference>
<organism evidence="2 3">
    <name type="scientific">Megalurothrips usitatus</name>
    <name type="common">bean blossom thrips</name>
    <dbReference type="NCBI Taxonomy" id="439358"/>
    <lineage>
        <taxon>Eukaryota</taxon>
        <taxon>Metazoa</taxon>
        <taxon>Ecdysozoa</taxon>
        <taxon>Arthropoda</taxon>
        <taxon>Hexapoda</taxon>
        <taxon>Insecta</taxon>
        <taxon>Pterygota</taxon>
        <taxon>Neoptera</taxon>
        <taxon>Paraneoptera</taxon>
        <taxon>Thysanoptera</taxon>
        <taxon>Terebrantia</taxon>
        <taxon>Thripoidea</taxon>
        <taxon>Thripidae</taxon>
        <taxon>Megalurothrips</taxon>
    </lineage>
</organism>
<dbReference type="EMBL" id="JAPTSV010000011">
    <property type="protein sequence ID" value="KAJ1522884.1"/>
    <property type="molecule type" value="Genomic_DNA"/>
</dbReference>
<proteinExistence type="predicted"/>
<accession>A0AAV7XH13</accession>
<sequence length="281" mass="29982">MFAVAAHLRRVPRGPAAEARRRLGGGLPRRPHDAGRAGPPLHGRLLVRPRLRLHRLLLGGVHADALAAPLPVAGARRHPLPLPPALPLPAAGRRRGPVRRPRQAGRGGARHVLQPPVRRVLPQALQAAEPQLPRHVPAQRHLPDEPAAEGGAALQARHDHCAPGLGAQGQGEATAAVGGAARRPGARQPQQDGARGARLGRLLRPGGLPRLLRRAVHVRPGAHEVVRRRPAAPRRLPGPGHARRLPLVPLLRAHARPQPAARLRARGGRHVFRLGLARLPA</sequence>
<evidence type="ECO:0000313" key="2">
    <source>
        <dbReference type="EMBL" id="KAJ1522884.1"/>
    </source>
</evidence>
<dbReference type="AlphaFoldDB" id="A0AAV7XH13"/>